<gene>
    <name evidence="11" type="ORF">SAMN02745129_3159</name>
</gene>
<evidence type="ECO:0000256" key="5">
    <source>
        <dbReference type="ARBA" id="ARBA00022801"/>
    </source>
</evidence>
<dbReference type="GO" id="GO:0030313">
    <property type="term" value="C:cell envelope"/>
    <property type="evidence" value="ECO:0007669"/>
    <property type="project" value="UniProtKB-SubCell"/>
</dbReference>
<evidence type="ECO:0000259" key="10">
    <source>
        <dbReference type="PROSITE" id="PS51782"/>
    </source>
</evidence>
<dbReference type="Pfam" id="PF19425">
    <property type="entry name" value="Csd3_N2"/>
    <property type="match status" value="1"/>
</dbReference>
<evidence type="ECO:0000256" key="4">
    <source>
        <dbReference type="ARBA" id="ARBA00022723"/>
    </source>
</evidence>
<accession>A0A1M5X1X1</accession>
<dbReference type="FunFam" id="2.70.70.10:FF:000002">
    <property type="entry name" value="Murein DD-endopeptidase MepM"/>
    <property type="match status" value="1"/>
</dbReference>
<sequence>MAGQQARKIRNRSGGDAGASWQRLPSPHKWGIGTAVLLVVIAMTLPSASSLASRFTEPLPLNQRLALDVPEVLTAPHQPAQTPQLQWKRFEVQSGDSLARLFDRAGLSPQTLYRITQLKHAGKNLVKILPGQTIELGFDQDTLRQLRYQIDPRQTLIVHQGDGGFEETLEVEVVEKRRNFAQAEIRNNFWNAAVGAGMTPNQIMRLAGLFGWDVDFALDIRAGDRFAVLWEDDYVGGTYVGDGDILAAEFVNQGEVFRAIRHDDGKYYAPDGRPMRKAFLRAPVQFNYVSSNFNPRRLHPVTGKVRPHNGTDYVAPHGTPIMAAGDGSVVASGYNQYNGHYVFIQHSSTYVTKYLHLSKRLVKKGQRVRQGQHIGKLGATGRVTGAHLHYEFLVNGVHRNPRTVKLPQSKPLSDKEKPAFALRSDDLLSQLAHRQAIVLANP</sequence>
<dbReference type="AlphaFoldDB" id="A0A1M5X1X1"/>
<dbReference type="InterPro" id="IPR016047">
    <property type="entry name" value="M23ase_b-sheet_dom"/>
</dbReference>
<keyword evidence="12" id="KW-1185">Reference proteome</keyword>
<keyword evidence="9" id="KW-0812">Transmembrane</keyword>
<dbReference type="InterPro" id="IPR018392">
    <property type="entry name" value="LysM"/>
</dbReference>
<keyword evidence="9" id="KW-1133">Transmembrane helix</keyword>
<dbReference type="InterPro" id="IPR011055">
    <property type="entry name" value="Dup_hybrid_motif"/>
</dbReference>
<proteinExistence type="predicted"/>
<evidence type="ECO:0000256" key="7">
    <source>
        <dbReference type="ARBA" id="ARBA00023049"/>
    </source>
</evidence>
<evidence type="ECO:0000256" key="3">
    <source>
        <dbReference type="ARBA" id="ARBA00022670"/>
    </source>
</evidence>
<dbReference type="Pfam" id="PF08525">
    <property type="entry name" value="OapA_N"/>
    <property type="match status" value="1"/>
</dbReference>
<dbReference type="GO" id="GO:0004222">
    <property type="term" value="F:metalloendopeptidase activity"/>
    <property type="evidence" value="ECO:0007669"/>
    <property type="project" value="TreeGrafter"/>
</dbReference>
<dbReference type="CDD" id="cd12797">
    <property type="entry name" value="M23_peptidase"/>
    <property type="match status" value="1"/>
</dbReference>
<keyword evidence="9" id="KW-0472">Membrane</keyword>
<comment type="subcellular location">
    <subcellularLocation>
        <location evidence="2">Cell envelope</location>
    </subcellularLocation>
</comment>
<keyword evidence="5" id="KW-0378">Hydrolase</keyword>
<evidence type="ECO:0000313" key="12">
    <source>
        <dbReference type="Proteomes" id="UP000184268"/>
    </source>
</evidence>
<comment type="cofactor">
    <cofactor evidence="1">
        <name>Zn(2+)</name>
        <dbReference type="ChEBI" id="CHEBI:29105"/>
    </cofactor>
</comment>
<name>A0A1M5X1X1_9GAMM</name>
<organism evidence="11 12">
    <name type="scientific">Ferrimonas marina</name>
    <dbReference type="NCBI Taxonomy" id="299255"/>
    <lineage>
        <taxon>Bacteria</taxon>
        <taxon>Pseudomonadati</taxon>
        <taxon>Pseudomonadota</taxon>
        <taxon>Gammaproteobacteria</taxon>
        <taxon>Alteromonadales</taxon>
        <taxon>Ferrimonadaceae</taxon>
        <taxon>Ferrimonas</taxon>
    </lineage>
</organism>
<feature type="transmembrane region" description="Helical" evidence="9">
    <location>
        <begin position="30"/>
        <end position="52"/>
    </location>
</feature>
<dbReference type="InterPro" id="IPR013731">
    <property type="entry name" value="OapA_N"/>
</dbReference>
<dbReference type="GO" id="GO:0042834">
    <property type="term" value="F:peptidoglycan binding"/>
    <property type="evidence" value="ECO:0007669"/>
    <property type="project" value="InterPro"/>
</dbReference>
<keyword evidence="6" id="KW-0862">Zinc</keyword>
<reference evidence="11 12" key="1">
    <citation type="submission" date="2016-11" db="EMBL/GenBank/DDBJ databases">
        <authorList>
            <person name="Jaros S."/>
            <person name="Januszkiewicz K."/>
            <person name="Wedrychowicz H."/>
        </authorList>
    </citation>
    <scope>NUCLEOTIDE SEQUENCE [LARGE SCALE GENOMIC DNA]</scope>
    <source>
        <strain evidence="11 12">DSM 16917</strain>
    </source>
</reference>
<keyword evidence="3" id="KW-0645">Protease</keyword>
<feature type="domain" description="LysM" evidence="10">
    <location>
        <begin position="88"/>
        <end position="136"/>
    </location>
</feature>
<evidence type="ECO:0000256" key="8">
    <source>
        <dbReference type="SAM" id="MobiDB-lite"/>
    </source>
</evidence>
<dbReference type="InterPro" id="IPR045834">
    <property type="entry name" value="Csd3_N2"/>
</dbReference>
<dbReference type="InterPro" id="IPR050570">
    <property type="entry name" value="Cell_wall_metabolism_enzyme"/>
</dbReference>
<dbReference type="GO" id="GO:0006508">
    <property type="term" value="P:proteolysis"/>
    <property type="evidence" value="ECO:0007669"/>
    <property type="project" value="UniProtKB-KW"/>
</dbReference>
<keyword evidence="7" id="KW-0482">Metalloprotease</keyword>
<evidence type="ECO:0000256" key="9">
    <source>
        <dbReference type="SAM" id="Phobius"/>
    </source>
</evidence>
<dbReference type="PROSITE" id="PS51782">
    <property type="entry name" value="LYSM"/>
    <property type="match status" value="1"/>
</dbReference>
<evidence type="ECO:0000256" key="1">
    <source>
        <dbReference type="ARBA" id="ARBA00001947"/>
    </source>
</evidence>
<dbReference type="Proteomes" id="UP000184268">
    <property type="component" value="Unassembled WGS sequence"/>
</dbReference>
<dbReference type="Gene3D" id="3.10.450.350">
    <property type="match status" value="2"/>
</dbReference>
<dbReference type="Gene3D" id="2.70.70.10">
    <property type="entry name" value="Glucose Permease (Domain IIA)"/>
    <property type="match status" value="1"/>
</dbReference>
<evidence type="ECO:0000313" key="11">
    <source>
        <dbReference type="EMBL" id="SHH93875.1"/>
    </source>
</evidence>
<dbReference type="PANTHER" id="PTHR21666">
    <property type="entry name" value="PEPTIDASE-RELATED"/>
    <property type="match status" value="1"/>
</dbReference>
<dbReference type="InterPro" id="IPR007340">
    <property type="entry name" value="LysM_Opacity-associatedA"/>
</dbReference>
<keyword evidence="4" id="KW-0479">Metal-binding</keyword>
<feature type="region of interest" description="Disordered" evidence="8">
    <location>
        <begin position="1"/>
        <end position="22"/>
    </location>
</feature>
<dbReference type="EMBL" id="FQXG01000005">
    <property type="protein sequence ID" value="SHH93875.1"/>
    <property type="molecule type" value="Genomic_DNA"/>
</dbReference>
<dbReference type="STRING" id="299255.SAMN02745129_3159"/>
<dbReference type="Pfam" id="PF01551">
    <property type="entry name" value="Peptidase_M23"/>
    <property type="match status" value="1"/>
</dbReference>
<dbReference type="GO" id="GO:0046872">
    <property type="term" value="F:metal ion binding"/>
    <property type="evidence" value="ECO:0007669"/>
    <property type="project" value="UniProtKB-KW"/>
</dbReference>
<protein>
    <submittedName>
        <fullName evidence="11">Opacity-associated protein A LysM-like domain-containing protein</fullName>
    </submittedName>
</protein>
<evidence type="ECO:0000256" key="6">
    <source>
        <dbReference type="ARBA" id="ARBA00022833"/>
    </source>
</evidence>
<dbReference type="Pfam" id="PF04225">
    <property type="entry name" value="LysM_OapA"/>
    <property type="match status" value="1"/>
</dbReference>
<dbReference type="SUPFAM" id="SSF51261">
    <property type="entry name" value="Duplicated hybrid motif"/>
    <property type="match status" value="1"/>
</dbReference>
<evidence type="ECO:0000256" key="2">
    <source>
        <dbReference type="ARBA" id="ARBA00004196"/>
    </source>
</evidence>
<dbReference type="PANTHER" id="PTHR21666:SF288">
    <property type="entry name" value="CELL DIVISION PROTEIN YTFB"/>
    <property type="match status" value="1"/>
</dbReference>